<dbReference type="OrthoDB" id="3528564at2"/>
<accession>A0A1I2GV35</accession>
<dbReference type="AlphaFoldDB" id="A0A1I2GV35"/>
<dbReference type="Proteomes" id="UP000199645">
    <property type="component" value="Unassembled WGS sequence"/>
</dbReference>
<dbReference type="RefSeq" id="WP_093616112.1">
    <property type="nucleotide sequence ID" value="NZ_BOMT01000043.1"/>
</dbReference>
<feature type="transmembrane region" description="Helical" evidence="2">
    <location>
        <begin position="174"/>
        <end position="193"/>
    </location>
</feature>
<evidence type="ECO:0000256" key="2">
    <source>
        <dbReference type="SAM" id="Phobius"/>
    </source>
</evidence>
<keyword evidence="2" id="KW-0812">Transmembrane</keyword>
<evidence type="ECO:0000313" key="3">
    <source>
        <dbReference type="EMBL" id="SFF21013.1"/>
    </source>
</evidence>
<keyword evidence="2" id="KW-1133">Transmembrane helix</keyword>
<sequence>MTAPISAAEAAIPFALQAARMSSLTIANAARTALLLSAAVANMPGMFSAGTHWQTEVDAQIGDMATKLSDALDTAKEGWTADDFDALETKVKELVKDLGQVQSSTGLVGGGMYAVGAAYAAFWAFAVAVTGYMVYLGCMVLATMATPAGPGVRAAAEANVTALNSALDAMLAKLGLVVTTTGALLGAVAVAGLSGMKYNPVAGETATLKSTKIDWAPPNQWISPKKEEPVGYAEASGADTGSED</sequence>
<feature type="transmembrane region" description="Helical" evidence="2">
    <location>
        <begin position="112"/>
        <end position="135"/>
    </location>
</feature>
<dbReference type="STRING" id="35752.SAMN05421541_107185"/>
<evidence type="ECO:0000256" key="1">
    <source>
        <dbReference type="SAM" id="MobiDB-lite"/>
    </source>
</evidence>
<proteinExistence type="predicted"/>
<evidence type="ECO:0000313" key="4">
    <source>
        <dbReference type="Proteomes" id="UP000199645"/>
    </source>
</evidence>
<gene>
    <name evidence="3" type="ORF">SAMN05421541_107185</name>
</gene>
<feature type="region of interest" description="Disordered" evidence="1">
    <location>
        <begin position="218"/>
        <end position="244"/>
    </location>
</feature>
<keyword evidence="2" id="KW-0472">Membrane</keyword>
<protein>
    <submittedName>
        <fullName evidence="3">Uncharacterized protein</fullName>
    </submittedName>
</protein>
<organism evidence="3 4">
    <name type="scientific">Actinoplanes philippinensis</name>
    <dbReference type="NCBI Taxonomy" id="35752"/>
    <lineage>
        <taxon>Bacteria</taxon>
        <taxon>Bacillati</taxon>
        <taxon>Actinomycetota</taxon>
        <taxon>Actinomycetes</taxon>
        <taxon>Micromonosporales</taxon>
        <taxon>Micromonosporaceae</taxon>
        <taxon>Actinoplanes</taxon>
    </lineage>
</organism>
<keyword evidence="4" id="KW-1185">Reference proteome</keyword>
<dbReference type="EMBL" id="FONV01000007">
    <property type="protein sequence ID" value="SFF21013.1"/>
    <property type="molecule type" value="Genomic_DNA"/>
</dbReference>
<name>A0A1I2GV35_9ACTN</name>
<reference evidence="3 4" key="1">
    <citation type="submission" date="2016-10" db="EMBL/GenBank/DDBJ databases">
        <authorList>
            <person name="de Groot N.N."/>
        </authorList>
    </citation>
    <scope>NUCLEOTIDE SEQUENCE [LARGE SCALE GENOMIC DNA]</scope>
    <source>
        <strain evidence="3 4">DSM 43019</strain>
    </source>
</reference>